<evidence type="ECO:0000256" key="1">
    <source>
        <dbReference type="ARBA" id="ARBA00022801"/>
    </source>
</evidence>
<feature type="short sequence motif" description="GXSXG" evidence="4">
    <location>
        <begin position="36"/>
        <end position="40"/>
    </location>
</feature>
<dbReference type="InterPro" id="IPR002641">
    <property type="entry name" value="PNPLA_dom"/>
</dbReference>
<organism evidence="6">
    <name type="scientific">Siphoviridae sp. ctwQg18</name>
    <dbReference type="NCBI Taxonomy" id="2826516"/>
    <lineage>
        <taxon>Viruses</taxon>
        <taxon>Duplodnaviria</taxon>
        <taxon>Heunggongvirae</taxon>
        <taxon>Uroviricota</taxon>
        <taxon>Caudoviricetes</taxon>
    </lineage>
</organism>
<dbReference type="PANTHER" id="PTHR14226:SF57">
    <property type="entry name" value="BLR7027 PROTEIN"/>
    <property type="match status" value="1"/>
</dbReference>
<dbReference type="EMBL" id="BK014913">
    <property type="protein sequence ID" value="DAD82115.1"/>
    <property type="molecule type" value="Genomic_DNA"/>
</dbReference>
<dbReference type="InterPro" id="IPR016035">
    <property type="entry name" value="Acyl_Trfase/lysoPLipase"/>
</dbReference>
<feature type="active site" description="Proton acceptor" evidence="4">
    <location>
        <position position="177"/>
    </location>
</feature>
<evidence type="ECO:0000256" key="3">
    <source>
        <dbReference type="ARBA" id="ARBA00023098"/>
    </source>
</evidence>
<name>A0A8S5MIU3_9CAUD</name>
<dbReference type="PANTHER" id="PTHR14226">
    <property type="entry name" value="NEUROPATHY TARGET ESTERASE/SWISS CHEESE D.MELANOGASTER"/>
    <property type="match status" value="1"/>
</dbReference>
<reference evidence="6" key="1">
    <citation type="journal article" date="2021" name="Proc. Natl. Acad. Sci. U.S.A.">
        <title>A Catalog of Tens of Thousands of Viruses from Human Metagenomes Reveals Hidden Associations with Chronic Diseases.</title>
        <authorList>
            <person name="Tisza M.J."/>
            <person name="Buck C.B."/>
        </authorList>
    </citation>
    <scope>NUCLEOTIDE SEQUENCE</scope>
    <source>
        <strain evidence="6">CtwQg18</strain>
    </source>
</reference>
<dbReference type="GO" id="GO:0016787">
    <property type="term" value="F:hydrolase activity"/>
    <property type="evidence" value="ECO:0007669"/>
    <property type="project" value="UniProtKB-UniRule"/>
</dbReference>
<dbReference type="InterPro" id="IPR050301">
    <property type="entry name" value="NTE"/>
</dbReference>
<sequence length="435" mass="49399">MKRGIALSGGGTKGSYELGVWKALNELGIDYQIVTGTSIGSINGALMATGDYDRAYELWSTITMEDMMEDGINLTDTIEGMYDQREAIGPFLKKYVKNKGADISPFTAFIETLIEEDKIRKSKTDFGLVTVEFPSLKPCELTKRDIPEGLMKDYILASSAIFPLFPMHKIGETTYLDGCYYDNLPIDLAIRMGAQQIIAVDLHTSPAHDAYAKRPYVTYIKPSRSLGTMMNFDHALLMANARMGYQDTMKVYGKYYGYVYTFEKESMEKYRRAMDHFLYRMTELDLLVRDEMPVKRFAKKSEFNKVHTLLAERSEKEKMSPREYFLAAAEICGEVFDVDAAIEYSMEHFVETLHKKLADAELRQVTECIIAHKLREPAGLIAEVKNFGKEMLVAAAAYYAAQQDTLTSKEILKLHAMFPKELTAVLFLMSLETNR</sequence>
<protein>
    <recommendedName>
        <fullName evidence="5">PNPLA domain-containing protein</fullName>
    </recommendedName>
</protein>
<keyword evidence="1 4" id="KW-0378">Hydrolase</keyword>
<evidence type="ECO:0000256" key="4">
    <source>
        <dbReference type="PROSITE-ProRule" id="PRU01161"/>
    </source>
</evidence>
<keyword evidence="2 4" id="KW-0442">Lipid degradation</keyword>
<evidence type="ECO:0000256" key="2">
    <source>
        <dbReference type="ARBA" id="ARBA00022963"/>
    </source>
</evidence>
<evidence type="ECO:0000259" key="5">
    <source>
        <dbReference type="PROSITE" id="PS51635"/>
    </source>
</evidence>
<dbReference type="PROSITE" id="PS51635">
    <property type="entry name" value="PNPLA"/>
    <property type="match status" value="1"/>
</dbReference>
<dbReference type="EMBL" id="BK014913">
    <property type="protein sequence ID" value="DAD82112.1"/>
    <property type="molecule type" value="Genomic_DNA"/>
</dbReference>
<evidence type="ECO:0000313" key="6">
    <source>
        <dbReference type="EMBL" id="DAD82112.1"/>
    </source>
</evidence>
<feature type="short sequence motif" description="GXGXXG" evidence="4">
    <location>
        <begin position="9"/>
        <end position="14"/>
    </location>
</feature>
<comment type="caution">
    <text evidence="4">Lacks conserved residue(s) required for the propagation of feature annotation.</text>
</comment>
<accession>A0A8S5MIU3</accession>
<proteinExistence type="predicted"/>
<dbReference type="GO" id="GO:0016042">
    <property type="term" value="P:lipid catabolic process"/>
    <property type="evidence" value="ECO:0007669"/>
    <property type="project" value="UniProtKB-UniRule"/>
</dbReference>
<dbReference type="CDD" id="cd07209">
    <property type="entry name" value="Pat_hypo_Ecoli_Z1214_like"/>
    <property type="match status" value="1"/>
</dbReference>
<dbReference type="SUPFAM" id="SSF52151">
    <property type="entry name" value="FabD/lysophospholipase-like"/>
    <property type="match status" value="1"/>
</dbReference>
<dbReference type="Pfam" id="PF01734">
    <property type="entry name" value="Patatin"/>
    <property type="match status" value="1"/>
</dbReference>
<feature type="domain" description="PNPLA" evidence="5">
    <location>
        <begin position="5"/>
        <end position="190"/>
    </location>
</feature>
<keyword evidence="3 4" id="KW-0443">Lipid metabolism</keyword>
<dbReference type="Gene3D" id="3.40.1090.10">
    <property type="entry name" value="Cytosolic phospholipase A2 catalytic domain"/>
    <property type="match status" value="2"/>
</dbReference>
<feature type="active site" description="Nucleophile" evidence="4">
    <location>
        <position position="38"/>
    </location>
</feature>